<sequence length="599" mass="68760">MKVATFNLFQYAAPGTYWYERDERNTYTLSEWQQKNTWIRQQLSTLDADIIGFQEVFSHHELQDLCQSLGYHFFAIVDLPGVSPEDLSVFTRPIVALTSRMPLLQIRTPKIDKDVQLELGLTEEFGFSRLPVCVDINVPDIGTVTIYVLHLKSKRASILEVTYLENVSWQERSRDTLLRLSRGNITSLLQRGAESTLVYHSVSAELAPDAHKPIIVLGDLNDDPQSTTLAALTMQERVFSIGGIDSAFWPEGTGQYLHDYRLADTFRLAPNMRQSVRPYTHLHRGTAICLDHILVSNALNSFNANALAEVMDYKVLNAHLGEDGINNKLQSDHGIVVITLIPTRDQQHAPHTGQPIPYASHPNQLTTRQDFIDLAGGIYQSSKHYEQWTSQDKWDNFWSFFFDKAYGWIPTIYGSVPVSELYQKQRHSIEHIVPLDFLDRYLTLKQQPRQIRYGASTNPLNFAPSERGLNAKRSNFAFDFEGDRIVRPFNLDLNPELFERTGFDADNEWVIPSRNRGDVARAILYMLLVYGIDELYQRHIDTLVHWAKVDSPSAWELAYNQWVYDRLGIRNPLIDTPDKCLPLLNNRHLMHAMLLKTDI</sequence>
<dbReference type="SUPFAM" id="SSF54060">
    <property type="entry name" value="His-Me finger endonucleases"/>
    <property type="match status" value="1"/>
</dbReference>
<dbReference type="AlphaFoldDB" id="A0AA95H7B3"/>
<dbReference type="PANTHER" id="PTHR33607:SF2">
    <property type="entry name" value="ENDONUCLEASE-1"/>
    <property type="match status" value="1"/>
</dbReference>
<dbReference type="Proteomes" id="UP001300672">
    <property type="component" value="Chromosome"/>
</dbReference>
<dbReference type="InterPro" id="IPR007346">
    <property type="entry name" value="Endonuclease-I"/>
</dbReference>
<protein>
    <submittedName>
        <fullName evidence="5">Endonuclease/exonuclease/phosphatase family protein</fullName>
    </submittedName>
</protein>
<dbReference type="KEGG" id="tdu:QJT80_07620"/>
<dbReference type="Pfam" id="PF03372">
    <property type="entry name" value="Exo_endo_phos"/>
    <property type="match status" value="1"/>
</dbReference>
<dbReference type="EMBL" id="CP124755">
    <property type="protein sequence ID" value="WGZ89381.1"/>
    <property type="molecule type" value="Genomic_DNA"/>
</dbReference>
<evidence type="ECO:0000259" key="4">
    <source>
        <dbReference type="Pfam" id="PF03372"/>
    </source>
</evidence>
<keyword evidence="2" id="KW-0540">Nuclease</keyword>
<gene>
    <name evidence="5" type="ORF">QJT80_07620</name>
</gene>
<evidence type="ECO:0000256" key="3">
    <source>
        <dbReference type="ARBA" id="ARBA00022801"/>
    </source>
</evidence>
<dbReference type="InterPro" id="IPR036691">
    <property type="entry name" value="Endo/exonu/phosph_ase_sf"/>
</dbReference>
<evidence type="ECO:0000256" key="2">
    <source>
        <dbReference type="ARBA" id="ARBA00022722"/>
    </source>
</evidence>
<organism evidence="5">
    <name type="scientific">Candidatus Thiocaldithrix dubininis</name>
    <dbReference type="NCBI Taxonomy" id="3080823"/>
    <lineage>
        <taxon>Bacteria</taxon>
        <taxon>Pseudomonadati</taxon>
        <taxon>Pseudomonadota</taxon>
        <taxon>Gammaproteobacteria</taxon>
        <taxon>Thiotrichales</taxon>
        <taxon>Thiotrichaceae</taxon>
        <taxon>Candidatus Thiocaldithrix</taxon>
    </lineage>
</organism>
<reference evidence="5" key="1">
    <citation type="journal article" date="2023" name="Int. J. Mol. Sci.">
        <title>Metagenomics Revealed a New Genus 'Candidatus Thiocaldithrix dubininis' gen. nov., sp. nov. and a New Species 'Candidatus Thiothrix putei' sp. nov. in the Family Thiotrichaceae, Some Members of Which Have Traits of Both Na+- and H+-Motive Energetics.</title>
        <authorList>
            <person name="Ravin N.V."/>
            <person name="Muntyan M.S."/>
            <person name="Smolyakov D.D."/>
            <person name="Rudenko T.S."/>
            <person name="Beletsky A.V."/>
            <person name="Mardanov A.V."/>
            <person name="Grabovich M.Y."/>
        </authorList>
    </citation>
    <scope>NUCLEOTIDE SEQUENCE</scope>
    <source>
        <strain evidence="5">GKL-01</strain>
    </source>
</reference>
<dbReference type="GO" id="GO:0004519">
    <property type="term" value="F:endonuclease activity"/>
    <property type="evidence" value="ECO:0007669"/>
    <property type="project" value="UniProtKB-KW"/>
</dbReference>
<dbReference type="PANTHER" id="PTHR33607">
    <property type="entry name" value="ENDONUCLEASE-1"/>
    <property type="match status" value="1"/>
</dbReference>
<keyword evidence="3" id="KW-0378">Hydrolase</keyword>
<reference evidence="5" key="2">
    <citation type="submission" date="2023-04" db="EMBL/GenBank/DDBJ databases">
        <authorList>
            <person name="Beletskiy A.V."/>
            <person name="Mardanov A.V."/>
            <person name="Ravin N.V."/>
        </authorList>
    </citation>
    <scope>NUCLEOTIDE SEQUENCE</scope>
    <source>
        <strain evidence="5">GKL-01</strain>
    </source>
</reference>
<keyword evidence="5" id="KW-0255">Endonuclease</keyword>
<proteinExistence type="inferred from homology"/>
<dbReference type="Pfam" id="PF04231">
    <property type="entry name" value="Endonuclease_1"/>
    <property type="match status" value="1"/>
</dbReference>
<feature type="domain" description="Endonuclease/exonuclease/phosphatase" evidence="4">
    <location>
        <begin position="39"/>
        <end position="333"/>
    </location>
</feature>
<comment type="similarity">
    <text evidence="1">Belongs to the EndA/NucM nuclease family.</text>
</comment>
<dbReference type="InterPro" id="IPR044925">
    <property type="entry name" value="His-Me_finger_sf"/>
</dbReference>
<dbReference type="GO" id="GO:0016787">
    <property type="term" value="F:hydrolase activity"/>
    <property type="evidence" value="ECO:0007669"/>
    <property type="project" value="UniProtKB-KW"/>
</dbReference>
<dbReference type="Gene3D" id="3.60.10.10">
    <property type="entry name" value="Endonuclease/exonuclease/phosphatase"/>
    <property type="match status" value="1"/>
</dbReference>
<dbReference type="SUPFAM" id="SSF56219">
    <property type="entry name" value="DNase I-like"/>
    <property type="match status" value="1"/>
</dbReference>
<name>A0AA95H7B3_9GAMM</name>
<dbReference type="InterPro" id="IPR005135">
    <property type="entry name" value="Endo/exonuclease/phosphatase"/>
</dbReference>
<accession>A0AA95H7B3</accession>
<evidence type="ECO:0000313" key="5">
    <source>
        <dbReference type="EMBL" id="WGZ89381.1"/>
    </source>
</evidence>
<evidence type="ECO:0000256" key="1">
    <source>
        <dbReference type="ARBA" id="ARBA00006429"/>
    </source>
</evidence>